<keyword evidence="2" id="KW-0238">DNA-binding</keyword>
<name>A0ABW8TBM8_9CLOT</name>
<proteinExistence type="predicted"/>
<dbReference type="PANTHER" id="PTHR30204:SF94">
    <property type="entry name" value="HEAVY METAL-DEPENDENT TRANSCRIPTIONAL REGULATOR HI_0293-RELATED"/>
    <property type="match status" value="1"/>
</dbReference>
<keyword evidence="3" id="KW-0804">Transcription</keyword>
<dbReference type="InterPro" id="IPR000551">
    <property type="entry name" value="MerR-type_HTH_dom"/>
</dbReference>
<organism evidence="5 6">
    <name type="scientific">Clostridium neuense</name>
    <dbReference type="NCBI Taxonomy" id="1728934"/>
    <lineage>
        <taxon>Bacteria</taxon>
        <taxon>Bacillati</taxon>
        <taxon>Bacillota</taxon>
        <taxon>Clostridia</taxon>
        <taxon>Eubacteriales</taxon>
        <taxon>Clostridiaceae</taxon>
        <taxon>Clostridium</taxon>
    </lineage>
</organism>
<evidence type="ECO:0000256" key="3">
    <source>
        <dbReference type="ARBA" id="ARBA00023163"/>
    </source>
</evidence>
<evidence type="ECO:0000256" key="2">
    <source>
        <dbReference type="ARBA" id="ARBA00023125"/>
    </source>
</evidence>
<evidence type="ECO:0000313" key="6">
    <source>
        <dbReference type="Proteomes" id="UP001623592"/>
    </source>
</evidence>
<protein>
    <submittedName>
        <fullName evidence="5">MerR family transcriptional regulator</fullName>
    </submittedName>
</protein>
<sequence>MKISEVMDITSLTKRAIKYYEENELISPSINTLNNYRDYSENDVEKLKQISVLRSFDIPIKEIKKILMKPEEIEKVLANHLAKLKSQVANIEKCEEILQACVTDINSKASDIKKITNNMLLLKKSFDMNEQQKENYMKRELTQIFPGFFGKYICLKLSNYLDEPLDSKEKEQAWLHLVKTLDSSKQLNVSNELLESFESDNLNWNLIEEIIICRNKEFYAMEKEEIKDYVEHLYDLEPTEIDLKLLEQLISYENSKENISYINNLLKLIDEDLKILSSKYTKIQENILVANYELKKSYLNLPKDSESKNNISLVTLPQMTFVGLEYTTFISLKKVPKLIDNFRNRLKEINNVINPTDIYTINGIDSLLQYEKPKTFKLNFSFIIAVQVSKVEQIPNDMKAFTIPAHQHICYTLKGNKNLKSFIKDELPIVTFITQSYKVAKFPVLTLYNNEYKTNNPESIVYNYMAIETV</sequence>
<gene>
    <name evidence="5" type="ORF">ACJDT4_04110</name>
</gene>
<dbReference type="PANTHER" id="PTHR30204">
    <property type="entry name" value="REDOX-CYCLING DRUG-SENSING TRANSCRIPTIONAL ACTIVATOR SOXR"/>
    <property type="match status" value="1"/>
</dbReference>
<feature type="domain" description="HTH merR-type" evidence="4">
    <location>
        <begin position="1"/>
        <end position="69"/>
    </location>
</feature>
<dbReference type="Gene3D" id="1.10.1660.10">
    <property type="match status" value="1"/>
</dbReference>
<dbReference type="SUPFAM" id="SSF46955">
    <property type="entry name" value="Putative DNA-binding domain"/>
    <property type="match status" value="1"/>
</dbReference>
<dbReference type="InterPro" id="IPR011256">
    <property type="entry name" value="Reg_factor_effector_dom_sf"/>
</dbReference>
<dbReference type="Pfam" id="PF13411">
    <property type="entry name" value="MerR_1"/>
    <property type="match status" value="1"/>
</dbReference>
<accession>A0ABW8TBM8</accession>
<dbReference type="InterPro" id="IPR009061">
    <property type="entry name" value="DNA-bd_dom_put_sf"/>
</dbReference>
<dbReference type="SMART" id="SM00422">
    <property type="entry name" value="HTH_MERR"/>
    <property type="match status" value="1"/>
</dbReference>
<evidence type="ECO:0000256" key="1">
    <source>
        <dbReference type="ARBA" id="ARBA00023015"/>
    </source>
</evidence>
<dbReference type="Proteomes" id="UP001623592">
    <property type="component" value="Unassembled WGS sequence"/>
</dbReference>
<comment type="caution">
    <text evidence="5">The sequence shown here is derived from an EMBL/GenBank/DDBJ whole genome shotgun (WGS) entry which is preliminary data.</text>
</comment>
<keyword evidence="1" id="KW-0805">Transcription regulation</keyword>
<dbReference type="Gene3D" id="3.20.80.10">
    <property type="entry name" value="Regulatory factor, effector binding domain"/>
    <property type="match status" value="1"/>
</dbReference>
<dbReference type="InterPro" id="IPR047057">
    <property type="entry name" value="MerR_fam"/>
</dbReference>
<evidence type="ECO:0000259" key="4">
    <source>
        <dbReference type="PROSITE" id="PS50937"/>
    </source>
</evidence>
<dbReference type="EMBL" id="JBJIAA010000003">
    <property type="protein sequence ID" value="MFL0249596.1"/>
    <property type="molecule type" value="Genomic_DNA"/>
</dbReference>
<keyword evidence="6" id="KW-1185">Reference proteome</keyword>
<dbReference type="Pfam" id="PF14526">
    <property type="entry name" value="Cass2"/>
    <property type="match status" value="1"/>
</dbReference>
<dbReference type="InterPro" id="IPR029441">
    <property type="entry name" value="Cass2"/>
</dbReference>
<dbReference type="RefSeq" id="WP_406786265.1">
    <property type="nucleotide sequence ID" value="NZ_JBJIAA010000003.1"/>
</dbReference>
<dbReference type="CDD" id="cd00592">
    <property type="entry name" value="HTH_MerR-like"/>
    <property type="match status" value="1"/>
</dbReference>
<dbReference type="PROSITE" id="PS50937">
    <property type="entry name" value="HTH_MERR_2"/>
    <property type="match status" value="1"/>
</dbReference>
<reference evidence="5 6" key="1">
    <citation type="submission" date="2024-11" db="EMBL/GenBank/DDBJ databases">
        <authorList>
            <person name="Heng Y.C."/>
            <person name="Lim A.C.H."/>
            <person name="Lee J.K.Y."/>
            <person name="Kittelmann S."/>
        </authorList>
    </citation>
    <scope>NUCLEOTIDE SEQUENCE [LARGE SCALE GENOMIC DNA]</scope>
    <source>
        <strain evidence="5 6">WILCCON 0114</strain>
    </source>
</reference>
<evidence type="ECO:0000313" key="5">
    <source>
        <dbReference type="EMBL" id="MFL0249596.1"/>
    </source>
</evidence>